<comment type="caution">
    <text evidence="6">The sequence shown here is derived from an EMBL/GenBank/DDBJ whole genome shotgun (WGS) entry which is preliminary data.</text>
</comment>
<protein>
    <recommendedName>
        <fullName evidence="5">Armadillo-like helical domain-containing protein</fullName>
    </recommendedName>
</protein>
<evidence type="ECO:0000259" key="5">
    <source>
        <dbReference type="SMART" id="SM01158"/>
    </source>
</evidence>
<evidence type="ECO:0000256" key="4">
    <source>
        <dbReference type="ARBA" id="ARBA00023136"/>
    </source>
</evidence>
<dbReference type="InterPro" id="IPR013636">
    <property type="entry name" value="ARMH3_C"/>
</dbReference>
<evidence type="ECO:0000256" key="1">
    <source>
        <dbReference type="ARBA" id="ARBA00004370"/>
    </source>
</evidence>
<dbReference type="SMART" id="SM01158">
    <property type="entry name" value="DUF1741"/>
    <property type="match status" value="1"/>
</dbReference>
<dbReference type="Pfam" id="PF08427">
    <property type="entry name" value="ARMH3_C"/>
    <property type="match status" value="1"/>
</dbReference>
<organism evidence="6 7">
    <name type="scientific">Penicillium capsulatum</name>
    <dbReference type="NCBI Taxonomy" id="69766"/>
    <lineage>
        <taxon>Eukaryota</taxon>
        <taxon>Fungi</taxon>
        <taxon>Dikarya</taxon>
        <taxon>Ascomycota</taxon>
        <taxon>Pezizomycotina</taxon>
        <taxon>Eurotiomycetes</taxon>
        <taxon>Eurotiomycetidae</taxon>
        <taxon>Eurotiales</taxon>
        <taxon>Aspergillaceae</taxon>
        <taxon>Penicillium</taxon>
    </lineage>
</organism>
<dbReference type="AlphaFoldDB" id="A0A9W9IKF4"/>
<feature type="domain" description="Armadillo-like helical" evidence="5">
    <location>
        <begin position="415"/>
        <end position="685"/>
    </location>
</feature>
<reference evidence="6" key="1">
    <citation type="submission" date="2022-11" db="EMBL/GenBank/DDBJ databases">
        <authorList>
            <person name="Petersen C."/>
        </authorList>
    </citation>
    <scope>NUCLEOTIDE SEQUENCE</scope>
    <source>
        <strain evidence="6">IBT 21917</strain>
    </source>
</reference>
<dbReference type="EMBL" id="JAPQKO010000002">
    <property type="protein sequence ID" value="KAJ5179793.1"/>
    <property type="molecule type" value="Genomic_DNA"/>
</dbReference>
<dbReference type="PANTHER" id="PTHR13608">
    <property type="entry name" value="ARMADILLO-LIKE HELICAL DOMAIN-CONTAINING PROTEIN 3"/>
    <property type="match status" value="1"/>
</dbReference>
<evidence type="ECO:0000313" key="7">
    <source>
        <dbReference type="Proteomes" id="UP001146351"/>
    </source>
</evidence>
<dbReference type="OrthoDB" id="2012278at2759"/>
<name>A0A9W9IKF4_9EURO</name>
<dbReference type="GO" id="GO:0005829">
    <property type="term" value="C:cytosol"/>
    <property type="evidence" value="ECO:0007669"/>
    <property type="project" value="TreeGrafter"/>
</dbReference>
<accession>A0A9W9IKF4</accession>
<proteinExistence type="predicted"/>
<sequence>MEASPLTQQVRPETFQPKIVQLYESLFKVCPTPPSNHHPDTYLCQATDDADLSEGFWREFFLLPPDRAQFRALLDGLSADETLNLQVQTQNLFARAIREAASGAAPADSYALDTLSVFLSSILGKKYTNPSSDIITVLAGLDEVDRVISDFVSVLDGVVRSGAGLEVRQKALQVAIAMTSGAYKTSLVSYFTHRDLFPSLMKYVQETETPLQVFDPFLLLGLLANYNKFEFQNPYQLRLEDFVNESSIEKIAKGVGMACAGIRDGYTAVQDDVPEGWSFTNTLMFFGRALAPGAQNQTSPPTADEAKAIFAALPAQEAAILLATYDFTNSNKLFGYHMVHFKPEKNEESPFSSFLSMASYLLQHAYRSHRVAHYSELSLFTLRILVEDPTLCKHICSEDGKRKFRICRQRQPYLPLVSGDRVLATVIFDVMIDTITHNLRRRLDVNIYSHAIAITFRLLTYLSMNKIRLTYHWSELWRTLLSLMRFLTTYATDLTSNPKIHILTSSLADLLAFCVSGGDTFLPDPASYDDLFYKLVETGPVLSKFRDCYAGSSGPVAGPSAAPAAGVKSPHPDTTHAASMNTLLSVSSHFYTLLFQSDGNEVAAAAAAVVTSKPDGEPTPVALPSITKKNLSPREVHRIIKQGYDTLSIQPPEGLSAWSRWRETEWKSELKKAARCAVDDARLLVA</sequence>
<evidence type="ECO:0000256" key="3">
    <source>
        <dbReference type="ARBA" id="ARBA00022989"/>
    </source>
</evidence>
<reference evidence="6" key="2">
    <citation type="journal article" date="2023" name="IMA Fungus">
        <title>Comparative genomic study of the Penicillium genus elucidates a diverse pangenome and 15 lateral gene transfer events.</title>
        <authorList>
            <person name="Petersen C."/>
            <person name="Sorensen T."/>
            <person name="Nielsen M.R."/>
            <person name="Sondergaard T.E."/>
            <person name="Sorensen J.L."/>
            <person name="Fitzpatrick D.A."/>
            <person name="Frisvad J.C."/>
            <person name="Nielsen K.L."/>
        </authorList>
    </citation>
    <scope>NUCLEOTIDE SEQUENCE</scope>
    <source>
        <strain evidence="6">IBT 21917</strain>
    </source>
</reference>
<keyword evidence="3" id="KW-1133">Transmembrane helix</keyword>
<dbReference type="Proteomes" id="UP001146351">
    <property type="component" value="Unassembled WGS sequence"/>
</dbReference>
<comment type="subcellular location">
    <subcellularLocation>
        <location evidence="1">Membrane</location>
    </subcellularLocation>
</comment>
<gene>
    <name evidence="6" type="ORF">N7492_003003</name>
</gene>
<evidence type="ECO:0000256" key="2">
    <source>
        <dbReference type="ARBA" id="ARBA00022692"/>
    </source>
</evidence>
<keyword evidence="2" id="KW-0812">Transmembrane</keyword>
<dbReference type="InterPro" id="IPR039868">
    <property type="entry name" value="ARMD3-like"/>
</dbReference>
<keyword evidence="7" id="KW-1185">Reference proteome</keyword>
<dbReference type="GO" id="GO:0016020">
    <property type="term" value="C:membrane"/>
    <property type="evidence" value="ECO:0007669"/>
    <property type="project" value="UniProtKB-SubCell"/>
</dbReference>
<dbReference type="PANTHER" id="PTHR13608:SF3">
    <property type="entry name" value="ARMADILLO-LIKE HELICAL DOMAIN-CONTAINING PROTEIN 3"/>
    <property type="match status" value="1"/>
</dbReference>
<keyword evidence="4" id="KW-0472">Membrane</keyword>
<evidence type="ECO:0000313" key="6">
    <source>
        <dbReference type="EMBL" id="KAJ5179793.1"/>
    </source>
</evidence>